<dbReference type="InterPro" id="IPR008972">
    <property type="entry name" value="Cupredoxin"/>
</dbReference>
<accession>D1C449</accession>
<dbReference type="eggNOG" id="COG1622">
    <property type="taxonomic scope" value="Bacteria"/>
</dbReference>
<keyword evidence="3 16" id="KW-0813">Transport</keyword>
<evidence type="ECO:0000256" key="12">
    <source>
        <dbReference type="ARBA" id="ARBA00023008"/>
    </source>
</evidence>
<keyword evidence="4 15" id="KW-0349">Heme</keyword>
<feature type="transmembrane region" description="Helical" evidence="18">
    <location>
        <begin position="53"/>
        <end position="75"/>
    </location>
</feature>
<evidence type="ECO:0000259" key="21">
    <source>
        <dbReference type="PROSITE" id="PS51007"/>
    </source>
</evidence>
<comment type="subcellular location">
    <subcellularLocation>
        <location evidence="16">Cell membrane</location>
        <topology evidence="16">Multi-pass membrane protein</topology>
    </subcellularLocation>
    <subcellularLocation>
        <location evidence="1">Membrane</location>
        <topology evidence="1">Multi-pass membrane protein</topology>
    </subcellularLocation>
</comment>
<evidence type="ECO:0000259" key="20">
    <source>
        <dbReference type="PROSITE" id="PS50999"/>
    </source>
</evidence>
<dbReference type="InterPro" id="IPR014222">
    <property type="entry name" value="Cyt_c_oxidase_su2"/>
</dbReference>
<dbReference type="SUPFAM" id="SSF46626">
    <property type="entry name" value="Cytochrome c"/>
    <property type="match status" value="1"/>
</dbReference>
<comment type="catalytic activity">
    <reaction evidence="17">
        <text>4 Fe(II)-[cytochrome c] + O2 + 8 H(+)(in) = 4 Fe(III)-[cytochrome c] + 2 H2O + 4 H(+)(out)</text>
        <dbReference type="Rhea" id="RHEA:11436"/>
        <dbReference type="Rhea" id="RHEA-COMP:10350"/>
        <dbReference type="Rhea" id="RHEA-COMP:14399"/>
        <dbReference type="ChEBI" id="CHEBI:15377"/>
        <dbReference type="ChEBI" id="CHEBI:15378"/>
        <dbReference type="ChEBI" id="CHEBI:15379"/>
        <dbReference type="ChEBI" id="CHEBI:29033"/>
        <dbReference type="ChEBI" id="CHEBI:29034"/>
        <dbReference type="EC" id="7.1.1.9"/>
    </reaction>
</comment>
<dbReference type="PANTHER" id="PTHR22888:SF9">
    <property type="entry name" value="CYTOCHROME C OXIDASE SUBUNIT 2"/>
    <property type="match status" value="1"/>
</dbReference>
<dbReference type="InterPro" id="IPR036909">
    <property type="entry name" value="Cyt_c-like_dom_sf"/>
</dbReference>
<dbReference type="RefSeq" id="WP_012872063.1">
    <property type="nucleotide sequence ID" value="NC_013523.1"/>
</dbReference>
<dbReference type="InterPro" id="IPR036257">
    <property type="entry name" value="Cyt_c_oxidase_su2_TM_sf"/>
</dbReference>
<dbReference type="InterPro" id="IPR002429">
    <property type="entry name" value="CcO_II-like_C"/>
</dbReference>
<evidence type="ECO:0000313" key="23">
    <source>
        <dbReference type="Proteomes" id="UP000002027"/>
    </source>
</evidence>
<feature type="domain" description="Cytochrome c" evidence="21">
    <location>
        <begin position="249"/>
        <end position="345"/>
    </location>
</feature>
<dbReference type="Pfam" id="PF00116">
    <property type="entry name" value="COX2"/>
    <property type="match status" value="1"/>
</dbReference>
<dbReference type="SUPFAM" id="SSF49503">
    <property type="entry name" value="Cupredoxins"/>
    <property type="match status" value="1"/>
</dbReference>
<dbReference type="GO" id="GO:0020037">
    <property type="term" value="F:heme binding"/>
    <property type="evidence" value="ECO:0007669"/>
    <property type="project" value="InterPro"/>
</dbReference>
<dbReference type="eggNOG" id="COG2010">
    <property type="taxonomic scope" value="Bacteria"/>
</dbReference>
<evidence type="ECO:0000256" key="5">
    <source>
        <dbReference type="ARBA" id="ARBA00022660"/>
    </source>
</evidence>
<dbReference type="PROSITE" id="PS51007">
    <property type="entry name" value="CYTC"/>
    <property type="match status" value="1"/>
</dbReference>
<evidence type="ECO:0000256" key="3">
    <source>
        <dbReference type="ARBA" id="ARBA00022448"/>
    </source>
</evidence>
<dbReference type="Gene3D" id="1.10.287.90">
    <property type="match status" value="1"/>
</dbReference>
<dbReference type="PROSITE" id="PS50857">
    <property type="entry name" value="COX2_CUA"/>
    <property type="match status" value="1"/>
</dbReference>
<dbReference type="KEGG" id="sti:Sthe_1582"/>
<dbReference type="InterPro" id="IPR009056">
    <property type="entry name" value="Cyt_c-like_dom"/>
</dbReference>
<dbReference type="Proteomes" id="UP000002027">
    <property type="component" value="Chromosome 1"/>
</dbReference>
<evidence type="ECO:0000256" key="1">
    <source>
        <dbReference type="ARBA" id="ARBA00004141"/>
    </source>
</evidence>
<protein>
    <recommendedName>
        <fullName evidence="17">Cytochrome c oxidase subunit 2</fullName>
        <ecNumber evidence="17">7.1.1.9</ecNumber>
    </recommendedName>
</protein>
<evidence type="ECO:0000256" key="6">
    <source>
        <dbReference type="ARBA" id="ARBA00022692"/>
    </source>
</evidence>
<dbReference type="CDD" id="cd04213">
    <property type="entry name" value="CuRO_CcO_Caa3_II"/>
    <property type="match status" value="1"/>
</dbReference>
<evidence type="ECO:0000256" key="14">
    <source>
        <dbReference type="ARBA" id="ARBA00024688"/>
    </source>
</evidence>
<evidence type="ECO:0000256" key="16">
    <source>
        <dbReference type="RuleBase" id="RU000456"/>
    </source>
</evidence>
<comment type="function">
    <text evidence="14 17">Subunits I and II form the functional core of the enzyme complex. Electrons originating in cytochrome c are transferred via heme a and Cu(A) to the binuclear center formed by heme a3 and Cu(B).</text>
</comment>
<dbReference type="HOGENOM" id="CLU_036876_1_1_0"/>
<keyword evidence="9 16" id="KW-0249">Electron transport</keyword>
<keyword evidence="8" id="KW-1278">Translocase</keyword>
<dbReference type="GO" id="GO:0005886">
    <property type="term" value="C:plasma membrane"/>
    <property type="evidence" value="ECO:0007669"/>
    <property type="project" value="UniProtKB-SubCell"/>
</dbReference>
<evidence type="ECO:0000256" key="13">
    <source>
        <dbReference type="ARBA" id="ARBA00023136"/>
    </source>
</evidence>
<keyword evidence="6 16" id="KW-0812">Transmembrane</keyword>
<dbReference type="EC" id="7.1.1.9" evidence="17"/>
<dbReference type="PROSITE" id="PS51257">
    <property type="entry name" value="PROKAR_LIPOPROTEIN"/>
    <property type="match status" value="1"/>
</dbReference>
<name>D1C449_SPHTD</name>
<dbReference type="SUPFAM" id="SSF81464">
    <property type="entry name" value="Cytochrome c oxidase subunit II-like, transmembrane region"/>
    <property type="match status" value="1"/>
</dbReference>
<dbReference type="GO" id="GO:0004129">
    <property type="term" value="F:cytochrome-c oxidase activity"/>
    <property type="evidence" value="ECO:0007669"/>
    <property type="project" value="UniProtKB-EC"/>
</dbReference>
<dbReference type="GO" id="GO:0016491">
    <property type="term" value="F:oxidoreductase activity"/>
    <property type="evidence" value="ECO:0007669"/>
    <property type="project" value="UniProtKB-KW"/>
</dbReference>
<dbReference type="PRINTS" id="PR01166">
    <property type="entry name" value="CYCOXIDASEII"/>
</dbReference>
<comment type="cofactor">
    <cofactor evidence="17">
        <name>Cu cation</name>
        <dbReference type="ChEBI" id="CHEBI:23378"/>
    </cofactor>
    <text evidence="17">Binds a copper A center.</text>
</comment>
<reference evidence="22 23" key="2">
    <citation type="journal article" date="2010" name="Stand. Genomic Sci.">
        <title>Complete genome sequence of Desulfohalobium retbaense type strain (HR(100)).</title>
        <authorList>
            <person name="Spring S."/>
            <person name="Nolan M."/>
            <person name="Lapidus A."/>
            <person name="Glavina Del Rio T."/>
            <person name="Copeland A."/>
            <person name="Tice H."/>
            <person name="Cheng J.F."/>
            <person name="Lucas S."/>
            <person name="Land M."/>
            <person name="Chen F."/>
            <person name="Bruce D."/>
            <person name="Goodwin L."/>
            <person name="Pitluck S."/>
            <person name="Ivanova N."/>
            <person name="Mavromatis K."/>
            <person name="Mikhailova N."/>
            <person name="Pati A."/>
            <person name="Chen A."/>
            <person name="Palaniappan K."/>
            <person name="Hauser L."/>
            <person name="Chang Y.J."/>
            <person name="Jeffries C.D."/>
            <person name="Munk C."/>
            <person name="Kiss H."/>
            <person name="Chain P."/>
            <person name="Han C."/>
            <person name="Brettin T."/>
            <person name="Detter J.C."/>
            <person name="Schuler E."/>
            <person name="Goker M."/>
            <person name="Rohde M."/>
            <person name="Bristow J."/>
            <person name="Eisen J.A."/>
            <person name="Markowitz V."/>
            <person name="Hugenholtz P."/>
            <person name="Kyrpides N.C."/>
            <person name="Klenk H.P."/>
        </authorList>
    </citation>
    <scope>NUCLEOTIDE SEQUENCE [LARGE SCALE GENOMIC DNA]</scope>
    <source>
        <strain evidence="23">ATCC 49802 / DSM 20745 / S 6022</strain>
    </source>
</reference>
<evidence type="ECO:0000313" key="22">
    <source>
        <dbReference type="EMBL" id="ACZ39016.1"/>
    </source>
</evidence>
<evidence type="ECO:0000256" key="8">
    <source>
        <dbReference type="ARBA" id="ARBA00022967"/>
    </source>
</evidence>
<feature type="domain" description="Cytochrome oxidase subunit II copper A binding" evidence="19">
    <location>
        <begin position="125"/>
        <end position="237"/>
    </location>
</feature>
<keyword evidence="13 18" id="KW-0472">Membrane</keyword>
<dbReference type="InterPro" id="IPR011759">
    <property type="entry name" value="Cyt_c_oxidase_su2_TM_dom"/>
</dbReference>
<dbReference type="AlphaFoldDB" id="D1C449"/>
<dbReference type="EMBL" id="CP001823">
    <property type="protein sequence ID" value="ACZ39016.1"/>
    <property type="molecule type" value="Genomic_DNA"/>
</dbReference>
<dbReference type="Pfam" id="PF00034">
    <property type="entry name" value="Cytochrom_C"/>
    <property type="match status" value="1"/>
</dbReference>
<keyword evidence="10 18" id="KW-1133">Transmembrane helix</keyword>
<evidence type="ECO:0000256" key="17">
    <source>
        <dbReference type="RuleBase" id="RU004024"/>
    </source>
</evidence>
<feature type="domain" description="Cytochrome oxidase subunit II transmembrane region profile" evidence="20">
    <location>
        <begin position="27"/>
        <end position="123"/>
    </location>
</feature>
<evidence type="ECO:0000256" key="2">
    <source>
        <dbReference type="ARBA" id="ARBA00007866"/>
    </source>
</evidence>
<dbReference type="FunCoup" id="D1C449">
    <property type="interactions" value="86"/>
</dbReference>
<dbReference type="PROSITE" id="PS50999">
    <property type="entry name" value="COX2_TM"/>
    <property type="match status" value="1"/>
</dbReference>
<dbReference type="GO" id="GO:0042773">
    <property type="term" value="P:ATP synthesis coupled electron transport"/>
    <property type="evidence" value="ECO:0007669"/>
    <property type="project" value="TreeGrafter"/>
</dbReference>
<keyword evidence="22" id="KW-0560">Oxidoreductase</keyword>
<evidence type="ECO:0000256" key="9">
    <source>
        <dbReference type="ARBA" id="ARBA00022982"/>
    </source>
</evidence>
<keyword evidence="5 16" id="KW-0679">Respiratory chain</keyword>
<dbReference type="GO" id="GO:0005507">
    <property type="term" value="F:copper ion binding"/>
    <property type="evidence" value="ECO:0007669"/>
    <property type="project" value="InterPro"/>
</dbReference>
<keyword evidence="23" id="KW-1185">Reference proteome</keyword>
<evidence type="ECO:0000256" key="7">
    <source>
        <dbReference type="ARBA" id="ARBA00022723"/>
    </source>
</evidence>
<dbReference type="OrthoDB" id="9773456at2"/>
<dbReference type="STRING" id="479434.Sthe_1582"/>
<keyword evidence="12 17" id="KW-0186">Copper</keyword>
<comment type="similarity">
    <text evidence="2 16">Belongs to the cytochrome c oxidase subunit 2 family.</text>
</comment>
<keyword evidence="7 15" id="KW-0479">Metal-binding</keyword>
<evidence type="ECO:0000256" key="11">
    <source>
        <dbReference type="ARBA" id="ARBA00023004"/>
    </source>
</evidence>
<dbReference type="Gene3D" id="2.60.40.420">
    <property type="entry name" value="Cupredoxins - blue copper proteins"/>
    <property type="match status" value="1"/>
</dbReference>
<sequence>MTGLRRTARWALFAALTVALVVFVSGCAGGTPQSASDPAADNARKIWDLFMPIFWMSVVVFVIVQGIIIVALIRFRRRPNDPIPHAMHGNTKLEIAWTLAPALILAAIAVPTITTIADLARDPGDEALTVRAIGQQWWWAFEYPESGVVTADELHVPVGRPIRVELESKDIIHSFWVPRLAGKQDVVPGRTNTIHFTADAVGEYSGQCAEFCGAQHANMKFKVIVQTEEEFEAWLEQQLQPAVEPEPGSVEAQGKELFMANCLGCHTIQGTEAQGKVGPDLTHFGSRNMIAGGVVPYSTENLKEWIHNAPSVKPGQPGRPLQMPAFTRLSDEEVDALVAYLESLK</sequence>
<organism evidence="22 23">
    <name type="scientific">Sphaerobacter thermophilus (strain ATCC 49802 / DSM 20745 / KCCM 41009 / NCIMB 13125 / S 6022)</name>
    <dbReference type="NCBI Taxonomy" id="479434"/>
    <lineage>
        <taxon>Bacteria</taxon>
        <taxon>Pseudomonadati</taxon>
        <taxon>Thermomicrobiota</taxon>
        <taxon>Thermomicrobia</taxon>
        <taxon>Sphaerobacterales</taxon>
        <taxon>Sphaerobacterineae</taxon>
        <taxon>Sphaerobacteraceae</taxon>
        <taxon>Sphaerobacter</taxon>
    </lineage>
</organism>
<evidence type="ECO:0000256" key="18">
    <source>
        <dbReference type="SAM" id="Phobius"/>
    </source>
</evidence>
<evidence type="ECO:0000256" key="10">
    <source>
        <dbReference type="ARBA" id="ARBA00022989"/>
    </source>
</evidence>
<dbReference type="PANTHER" id="PTHR22888">
    <property type="entry name" value="CYTOCHROME C OXIDASE, SUBUNIT II"/>
    <property type="match status" value="1"/>
</dbReference>
<evidence type="ECO:0000259" key="19">
    <source>
        <dbReference type="PROSITE" id="PS50857"/>
    </source>
</evidence>
<keyword evidence="11 15" id="KW-0408">Iron</keyword>
<gene>
    <name evidence="22" type="ordered locus">Sthe_1582</name>
</gene>
<feature type="transmembrane region" description="Helical" evidence="18">
    <location>
        <begin position="95"/>
        <end position="113"/>
    </location>
</feature>
<reference evidence="23" key="1">
    <citation type="submission" date="2009-11" db="EMBL/GenBank/DDBJ databases">
        <title>The complete chromosome 1 of Sphaerobacter thermophilus DSM 20745.</title>
        <authorList>
            <person name="Lucas S."/>
            <person name="Copeland A."/>
            <person name="Lapidus A."/>
            <person name="Glavina del Rio T."/>
            <person name="Dalin E."/>
            <person name="Tice H."/>
            <person name="Bruce D."/>
            <person name="Goodwin L."/>
            <person name="Pitluck S."/>
            <person name="Kyrpides N."/>
            <person name="Mavromatis K."/>
            <person name="Ivanova N."/>
            <person name="Mikhailova N."/>
            <person name="LaButti K.M."/>
            <person name="Clum A."/>
            <person name="Sun H.I."/>
            <person name="Brettin T."/>
            <person name="Detter J.C."/>
            <person name="Han C."/>
            <person name="Larimer F."/>
            <person name="Land M."/>
            <person name="Hauser L."/>
            <person name="Markowitz V."/>
            <person name="Cheng J.F."/>
            <person name="Hugenholtz P."/>
            <person name="Woyke T."/>
            <person name="Wu D."/>
            <person name="Steenblock K."/>
            <person name="Schneider S."/>
            <person name="Pukall R."/>
            <person name="Goeker M."/>
            <person name="Klenk H.P."/>
            <person name="Eisen J.A."/>
        </authorList>
    </citation>
    <scope>NUCLEOTIDE SEQUENCE [LARGE SCALE GENOMIC DNA]</scope>
    <source>
        <strain evidence="23">ATCC 49802 / DSM 20745 / S 6022</strain>
    </source>
</reference>
<dbReference type="InParanoid" id="D1C449"/>
<dbReference type="InterPro" id="IPR034236">
    <property type="entry name" value="CuRO_CcO_Caa3_II"/>
</dbReference>
<dbReference type="Pfam" id="PF02790">
    <property type="entry name" value="COX2_TM"/>
    <property type="match status" value="1"/>
</dbReference>
<evidence type="ECO:0000256" key="4">
    <source>
        <dbReference type="ARBA" id="ARBA00022617"/>
    </source>
</evidence>
<dbReference type="InterPro" id="IPR045187">
    <property type="entry name" value="CcO_II"/>
</dbReference>
<evidence type="ECO:0000256" key="15">
    <source>
        <dbReference type="PROSITE-ProRule" id="PRU00433"/>
    </source>
</evidence>
<proteinExistence type="inferred from homology"/>
<dbReference type="NCBIfam" id="TIGR02866">
    <property type="entry name" value="CoxB"/>
    <property type="match status" value="1"/>
</dbReference>